<evidence type="ECO:0000256" key="4">
    <source>
        <dbReference type="ARBA" id="ARBA00022692"/>
    </source>
</evidence>
<evidence type="ECO:0000256" key="7">
    <source>
        <dbReference type="SAM" id="Phobius"/>
    </source>
</evidence>
<dbReference type="InterPro" id="IPR032808">
    <property type="entry name" value="DoxX"/>
</dbReference>
<organism evidence="8 9">
    <name type="scientific">Mycolicibacterium psychrotolerans</name>
    <dbReference type="NCBI Taxonomy" id="216929"/>
    <lineage>
        <taxon>Bacteria</taxon>
        <taxon>Bacillati</taxon>
        <taxon>Actinomycetota</taxon>
        <taxon>Actinomycetes</taxon>
        <taxon>Mycobacteriales</taxon>
        <taxon>Mycobacteriaceae</taxon>
        <taxon>Mycolicibacterium</taxon>
    </lineage>
</organism>
<dbReference type="AlphaFoldDB" id="A0A7I7MAK7"/>
<accession>A0A7I7MAK7</accession>
<evidence type="ECO:0000256" key="1">
    <source>
        <dbReference type="ARBA" id="ARBA00004651"/>
    </source>
</evidence>
<keyword evidence="6 7" id="KW-0472">Membrane</keyword>
<protein>
    <recommendedName>
        <fullName evidence="10">DoxX family protein</fullName>
    </recommendedName>
</protein>
<dbReference type="InterPro" id="IPR051907">
    <property type="entry name" value="DoxX-like_oxidoreductase"/>
</dbReference>
<sequence>MTHELTRPSVAETAPPPQADRTLAVGLLILRLGIGAAVLQAGLIKAFDFSTTVGFMAEAGWRLPTLAALMVTGAETLGAVALMLGVVTPLGACAVLSSMLCAWAVNVSAAAFWSEPFNVPFLLGLGAAALLFTGPGRYAVDARLAGRVRWSPRVKVALLVLAVVAAVVTWVALYGVNPIHLTTPPAADPTQR</sequence>
<evidence type="ECO:0000256" key="2">
    <source>
        <dbReference type="ARBA" id="ARBA00006679"/>
    </source>
</evidence>
<feature type="transmembrane region" description="Helical" evidence="7">
    <location>
        <begin position="156"/>
        <end position="176"/>
    </location>
</feature>
<evidence type="ECO:0000313" key="9">
    <source>
        <dbReference type="Proteomes" id="UP000466514"/>
    </source>
</evidence>
<evidence type="ECO:0000313" key="8">
    <source>
        <dbReference type="EMBL" id="BBX68812.1"/>
    </source>
</evidence>
<gene>
    <name evidence="8" type="ORF">MPSYJ_22730</name>
</gene>
<keyword evidence="4 7" id="KW-0812">Transmembrane</keyword>
<feature type="transmembrane region" description="Helical" evidence="7">
    <location>
        <begin position="94"/>
        <end position="113"/>
    </location>
</feature>
<feature type="transmembrane region" description="Helical" evidence="7">
    <location>
        <begin position="119"/>
        <end position="140"/>
    </location>
</feature>
<dbReference type="GO" id="GO:0005886">
    <property type="term" value="C:plasma membrane"/>
    <property type="evidence" value="ECO:0007669"/>
    <property type="project" value="UniProtKB-SubCell"/>
</dbReference>
<dbReference type="RefSeq" id="WP_163722350.1">
    <property type="nucleotide sequence ID" value="NZ_AP022574.1"/>
</dbReference>
<evidence type="ECO:0000256" key="6">
    <source>
        <dbReference type="ARBA" id="ARBA00023136"/>
    </source>
</evidence>
<reference evidence="8 9" key="1">
    <citation type="journal article" date="2019" name="Emerg. Microbes Infect.">
        <title>Comprehensive subspecies identification of 175 nontuberculous mycobacteria species based on 7547 genomic profiles.</title>
        <authorList>
            <person name="Matsumoto Y."/>
            <person name="Kinjo T."/>
            <person name="Motooka D."/>
            <person name="Nabeya D."/>
            <person name="Jung N."/>
            <person name="Uechi K."/>
            <person name="Horii T."/>
            <person name="Iida T."/>
            <person name="Fujita J."/>
            <person name="Nakamura S."/>
        </authorList>
    </citation>
    <scope>NUCLEOTIDE SEQUENCE [LARGE SCALE GENOMIC DNA]</scope>
    <source>
        <strain evidence="8 9">JCM 13323</strain>
    </source>
</reference>
<name>A0A7I7MAK7_9MYCO</name>
<dbReference type="Pfam" id="PF07681">
    <property type="entry name" value="DoxX"/>
    <property type="match status" value="1"/>
</dbReference>
<keyword evidence="3" id="KW-1003">Cell membrane</keyword>
<dbReference type="KEGG" id="mpsc:MPSYJ_22730"/>
<dbReference type="PANTHER" id="PTHR33452">
    <property type="entry name" value="OXIDOREDUCTASE CATD-RELATED"/>
    <property type="match status" value="1"/>
</dbReference>
<dbReference type="PANTHER" id="PTHR33452:SF1">
    <property type="entry name" value="INNER MEMBRANE PROTEIN YPHA-RELATED"/>
    <property type="match status" value="1"/>
</dbReference>
<feature type="transmembrane region" description="Helical" evidence="7">
    <location>
        <begin position="63"/>
        <end position="87"/>
    </location>
</feature>
<evidence type="ECO:0008006" key="10">
    <source>
        <dbReference type="Google" id="ProtNLM"/>
    </source>
</evidence>
<keyword evidence="9" id="KW-1185">Reference proteome</keyword>
<proteinExistence type="inferred from homology"/>
<feature type="transmembrane region" description="Helical" evidence="7">
    <location>
        <begin position="23"/>
        <end position="43"/>
    </location>
</feature>
<evidence type="ECO:0000256" key="5">
    <source>
        <dbReference type="ARBA" id="ARBA00022989"/>
    </source>
</evidence>
<dbReference type="EMBL" id="AP022574">
    <property type="protein sequence ID" value="BBX68812.1"/>
    <property type="molecule type" value="Genomic_DNA"/>
</dbReference>
<keyword evidence="5 7" id="KW-1133">Transmembrane helix</keyword>
<dbReference type="Proteomes" id="UP000466514">
    <property type="component" value="Chromosome"/>
</dbReference>
<comment type="subcellular location">
    <subcellularLocation>
        <location evidence="1">Cell membrane</location>
        <topology evidence="1">Multi-pass membrane protein</topology>
    </subcellularLocation>
</comment>
<comment type="similarity">
    <text evidence="2">Belongs to the DoxX family.</text>
</comment>
<evidence type="ECO:0000256" key="3">
    <source>
        <dbReference type="ARBA" id="ARBA00022475"/>
    </source>
</evidence>